<dbReference type="Pfam" id="PF01769">
    <property type="entry name" value="MgtE"/>
    <property type="match status" value="3"/>
</dbReference>
<evidence type="ECO:0000313" key="12">
    <source>
        <dbReference type="Proteomes" id="UP000678499"/>
    </source>
</evidence>
<evidence type="ECO:0000256" key="6">
    <source>
        <dbReference type="ARBA" id="ARBA00022989"/>
    </source>
</evidence>
<feature type="domain" description="SLC41A/MgtE integral membrane" evidence="10">
    <location>
        <begin position="257"/>
        <end position="389"/>
    </location>
</feature>
<dbReference type="PANTHER" id="PTHR16228:SF7">
    <property type="entry name" value="SLC41A_MGTE INTEGRAL MEMBRANE DOMAIN-CONTAINING PROTEIN"/>
    <property type="match status" value="1"/>
</dbReference>
<feature type="transmembrane region" description="Helical" evidence="9">
    <location>
        <begin position="199"/>
        <end position="221"/>
    </location>
</feature>
<dbReference type="AlphaFoldDB" id="A0A7R9BWJ6"/>
<feature type="transmembrane region" description="Helical" evidence="9">
    <location>
        <begin position="233"/>
        <end position="261"/>
    </location>
</feature>
<feature type="domain" description="SLC41A/MgtE integral membrane" evidence="10">
    <location>
        <begin position="468"/>
        <end position="611"/>
    </location>
</feature>
<comment type="similarity">
    <text evidence="2">Belongs to the SLC41A transporter family.</text>
</comment>
<dbReference type="GO" id="GO:0005886">
    <property type="term" value="C:plasma membrane"/>
    <property type="evidence" value="ECO:0007669"/>
    <property type="project" value="TreeGrafter"/>
</dbReference>
<evidence type="ECO:0000256" key="3">
    <source>
        <dbReference type="ARBA" id="ARBA00022448"/>
    </source>
</evidence>
<keyword evidence="8 9" id="KW-0472">Membrane</keyword>
<feature type="domain" description="SLC41A/MgtE integral membrane" evidence="10">
    <location>
        <begin position="158"/>
        <end position="255"/>
    </location>
</feature>
<keyword evidence="5" id="KW-0460">Magnesium</keyword>
<dbReference type="GO" id="GO:0008324">
    <property type="term" value="F:monoatomic cation transmembrane transporter activity"/>
    <property type="evidence" value="ECO:0007669"/>
    <property type="project" value="InterPro"/>
</dbReference>
<evidence type="ECO:0000256" key="5">
    <source>
        <dbReference type="ARBA" id="ARBA00022842"/>
    </source>
</evidence>
<evidence type="ECO:0000259" key="10">
    <source>
        <dbReference type="Pfam" id="PF01769"/>
    </source>
</evidence>
<dbReference type="EMBL" id="OA884880">
    <property type="protein sequence ID" value="CAD7281401.1"/>
    <property type="molecule type" value="Genomic_DNA"/>
</dbReference>
<evidence type="ECO:0000313" key="11">
    <source>
        <dbReference type="EMBL" id="CAD7281401.1"/>
    </source>
</evidence>
<keyword evidence="7" id="KW-0406">Ion transport</keyword>
<organism evidence="11">
    <name type="scientific">Notodromas monacha</name>
    <dbReference type="NCBI Taxonomy" id="399045"/>
    <lineage>
        <taxon>Eukaryota</taxon>
        <taxon>Metazoa</taxon>
        <taxon>Ecdysozoa</taxon>
        <taxon>Arthropoda</taxon>
        <taxon>Crustacea</taxon>
        <taxon>Oligostraca</taxon>
        <taxon>Ostracoda</taxon>
        <taxon>Podocopa</taxon>
        <taxon>Podocopida</taxon>
        <taxon>Cypridocopina</taxon>
        <taxon>Cypridoidea</taxon>
        <taxon>Cyprididae</taxon>
        <taxon>Notodromas</taxon>
    </lineage>
</organism>
<dbReference type="Proteomes" id="UP000678499">
    <property type="component" value="Unassembled WGS sequence"/>
</dbReference>
<proteinExistence type="inferred from homology"/>
<dbReference type="EMBL" id="CAJPEX010002843">
    <property type="protein sequence ID" value="CAG0921553.1"/>
    <property type="molecule type" value="Genomic_DNA"/>
</dbReference>
<feature type="transmembrane region" description="Helical" evidence="9">
    <location>
        <begin position="298"/>
        <end position="320"/>
    </location>
</feature>
<dbReference type="SUPFAM" id="SSF161093">
    <property type="entry name" value="MgtE membrane domain-like"/>
    <property type="match status" value="3"/>
</dbReference>
<dbReference type="InterPro" id="IPR006667">
    <property type="entry name" value="SLC41_membr_dom"/>
</dbReference>
<feature type="transmembrane region" description="Helical" evidence="9">
    <location>
        <begin position="596"/>
        <end position="619"/>
    </location>
</feature>
<evidence type="ECO:0000256" key="2">
    <source>
        <dbReference type="ARBA" id="ARBA00009749"/>
    </source>
</evidence>
<comment type="subcellular location">
    <subcellularLocation>
        <location evidence="1">Membrane</location>
        <topology evidence="1">Multi-pass membrane protein</topology>
    </subcellularLocation>
</comment>
<dbReference type="FunFam" id="1.10.357.20:FF:000001">
    <property type="entry name" value="Solute carrier family 41 member 2"/>
    <property type="match status" value="2"/>
</dbReference>
<keyword evidence="12" id="KW-1185">Reference proteome</keyword>
<feature type="transmembrane region" description="Helical" evidence="9">
    <location>
        <begin position="554"/>
        <end position="576"/>
    </location>
</feature>
<dbReference type="InterPro" id="IPR045349">
    <property type="entry name" value="SLC41A1-3"/>
</dbReference>
<feature type="transmembrane region" description="Helical" evidence="9">
    <location>
        <begin position="117"/>
        <end position="139"/>
    </location>
</feature>
<evidence type="ECO:0000256" key="9">
    <source>
        <dbReference type="SAM" id="Phobius"/>
    </source>
</evidence>
<protein>
    <recommendedName>
        <fullName evidence="10">SLC41A/MgtE integral membrane domain-containing protein</fullName>
    </recommendedName>
</protein>
<evidence type="ECO:0000256" key="1">
    <source>
        <dbReference type="ARBA" id="ARBA00004141"/>
    </source>
</evidence>
<keyword evidence="3" id="KW-0813">Transport</keyword>
<feature type="transmembrane region" description="Helical" evidence="9">
    <location>
        <begin position="332"/>
        <end position="359"/>
    </location>
</feature>
<evidence type="ECO:0000256" key="8">
    <source>
        <dbReference type="ARBA" id="ARBA00023136"/>
    </source>
</evidence>
<dbReference type="PANTHER" id="PTHR16228">
    <property type="entry name" value="DIVALENT CATION TRANSPORTER SOLUTE CARRIER FAMILY 41"/>
    <property type="match status" value="1"/>
</dbReference>
<dbReference type="Gene3D" id="1.10.357.20">
    <property type="entry name" value="SLC41 divalent cation transporters, integral membrane domain"/>
    <property type="match status" value="2"/>
</dbReference>
<feature type="transmembrane region" description="Helical" evidence="9">
    <location>
        <begin position="371"/>
        <end position="390"/>
    </location>
</feature>
<sequence>MNCLNGGDSVKKMPTAAVAPEEETGERRETALTIMWQVSLPFLVAGMGMVGAGLYFDFIQCSGFDTKHCGTKTARGDTRKESQMNCLNGGDSVKKMPTAAVAPEEETGERRETALTIMWQVSLPFLVAGMGMVGAGLYFDFIQHWTVFQKIPEIVIMVPSLLGLKGNLEMTLASRLSTHANLGNMDGKAEKWSMAMCNLALIQCQGLVVAFLASLAAIGLGWGPQGTFNFPDAALMCASALITASVASSLLEIVIMVPSLLGLKGNLEMTLASRLSTHANLGNMDGKAEKWSMAMCNLALIQCQGLVVAFLASLAAIGLGWGPQGTFNFPDAALMCASALITASVASSLLGLVMIMVILVSRRYHINPDNVATPIAASMGDITTLALLSFTAELLFHYKHRLWLSLAIIGGFMSSIPVWVYFAMKNKHTKVVLKTGWAPVIIAMFISSAGGVILDLAIGVYQGIAVFQPVINGVGGNLVAVQSSRLSTHLHKNAVPGELPPENAQVCVSPLTLFLGKGIHSVCTRVLMTFVIIGHVVFALTISGLKSDNTPLTALFMTAYLIAAVLQVGVLLYVGYIMVHWMWRRKIDPDSSAIPYLTGLGDLLGTAFLAAAFHFLYLLGSIEQDGHRT</sequence>
<reference evidence="11" key="1">
    <citation type="submission" date="2020-11" db="EMBL/GenBank/DDBJ databases">
        <authorList>
            <person name="Tran Van P."/>
        </authorList>
    </citation>
    <scope>NUCLEOTIDE SEQUENCE</scope>
</reference>
<gene>
    <name evidence="11" type="ORF">NMOB1V02_LOCUS9048</name>
</gene>
<keyword evidence="4 9" id="KW-0812">Transmembrane</keyword>
<evidence type="ECO:0000256" key="4">
    <source>
        <dbReference type="ARBA" id="ARBA00022692"/>
    </source>
</evidence>
<feature type="transmembrane region" description="Helical" evidence="9">
    <location>
        <begin position="519"/>
        <end position="542"/>
    </location>
</feature>
<dbReference type="InterPro" id="IPR036739">
    <property type="entry name" value="SLC41_membr_dom_sf"/>
</dbReference>
<keyword evidence="6 9" id="KW-1133">Transmembrane helix</keyword>
<evidence type="ECO:0000256" key="7">
    <source>
        <dbReference type="ARBA" id="ARBA00023065"/>
    </source>
</evidence>
<feature type="transmembrane region" description="Helical" evidence="9">
    <location>
        <begin position="34"/>
        <end position="56"/>
    </location>
</feature>
<name>A0A7R9BWJ6_9CRUS</name>
<dbReference type="OrthoDB" id="5791097at2759"/>
<feature type="transmembrane region" description="Helical" evidence="9">
    <location>
        <begin position="402"/>
        <end position="424"/>
    </location>
</feature>
<feature type="transmembrane region" description="Helical" evidence="9">
    <location>
        <begin position="436"/>
        <end position="461"/>
    </location>
</feature>
<accession>A0A7R9BWJ6</accession>